<gene>
    <name evidence="5" type="primary">acpS</name>
    <name evidence="5" type="ORF">SCLAR_v1c05250</name>
</gene>
<dbReference type="InterPro" id="IPR008278">
    <property type="entry name" value="4-PPantetheinyl_Trfase_dom"/>
</dbReference>
<dbReference type="NCBIfam" id="TIGR00556">
    <property type="entry name" value="pantethn_trn"/>
    <property type="match status" value="1"/>
</dbReference>
<dbReference type="InterPro" id="IPR037143">
    <property type="entry name" value="4-PPantetheinyl_Trfase_dom_sf"/>
</dbReference>
<keyword evidence="2" id="KW-0479">Metal-binding</keyword>
<dbReference type="KEGG" id="scla:SCLARK_00798"/>
<keyword evidence="1" id="KW-0808">Transferase</keyword>
<evidence type="ECO:0000256" key="3">
    <source>
        <dbReference type="ARBA" id="ARBA00022842"/>
    </source>
</evidence>
<dbReference type="SUPFAM" id="SSF56214">
    <property type="entry name" value="4'-phosphopantetheinyl transferase"/>
    <property type="match status" value="1"/>
</dbReference>
<dbReference type="AlphaFoldDB" id="A0A1Y0L159"/>
<dbReference type="Pfam" id="PF01648">
    <property type="entry name" value="ACPS"/>
    <property type="match status" value="1"/>
</dbReference>
<evidence type="ECO:0000313" key="6">
    <source>
        <dbReference type="Proteomes" id="UP000231179"/>
    </source>
</evidence>
<evidence type="ECO:0000256" key="2">
    <source>
        <dbReference type="ARBA" id="ARBA00022723"/>
    </source>
</evidence>
<sequence length="107" mass="12088">MNKIGLDIVQVERIKLSEALIAQILHVDEYKYLTKIEDEAAKKQFLAGRWAAKEAIIKVIDDKITPKHICIDYLQAKPVVTKPSKLAHLELSIAHEKDYAVAVVLNL</sequence>
<dbReference type="RefSeq" id="WP_100254403.1">
    <property type="nucleotide sequence ID" value="NZ_CP015819.1"/>
</dbReference>
<evidence type="ECO:0000313" key="5">
    <source>
        <dbReference type="EMBL" id="ATX70844.1"/>
    </source>
</evidence>
<reference evidence="5 6" key="1">
    <citation type="submission" date="2017-11" db="EMBL/GenBank/DDBJ databases">
        <title>Complete genome sequence of Spiroplasma clarkii CN-5 (DSM 19994).</title>
        <authorList>
            <person name="Tsai Y.-M."/>
            <person name="Chang A."/>
            <person name="Lo W.-S."/>
            <person name="Kuo C.-H."/>
        </authorList>
    </citation>
    <scope>NUCLEOTIDE SEQUENCE [LARGE SCALE GENOMIC DNA]</scope>
    <source>
        <strain evidence="5 6">CN-5</strain>
    </source>
</reference>
<dbReference type="GO" id="GO:0000287">
    <property type="term" value="F:magnesium ion binding"/>
    <property type="evidence" value="ECO:0007669"/>
    <property type="project" value="InterPro"/>
</dbReference>
<evidence type="ECO:0000256" key="1">
    <source>
        <dbReference type="ARBA" id="ARBA00022679"/>
    </source>
</evidence>
<dbReference type="GO" id="GO:0008897">
    <property type="term" value="F:holo-[acyl-carrier-protein] synthase activity"/>
    <property type="evidence" value="ECO:0007669"/>
    <property type="project" value="InterPro"/>
</dbReference>
<dbReference type="Gene3D" id="3.90.470.20">
    <property type="entry name" value="4'-phosphopantetheinyl transferase domain"/>
    <property type="match status" value="1"/>
</dbReference>
<dbReference type="EMBL" id="CP024870">
    <property type="protein sequence ID" value="ATX70844.1"/>
    <property type="molecule type" value="Genomic_DNA"/>
</dbReference>
<dbReference type="InterPro" id="IPR004568">
    <property type="entry name" value="Ppantetheine-prot_Trfase_dom"/>
</dbReference>
<dbReference type="GO" id="GO:0006633">
    <property type="term" value="P:fatty acid biosynthetic process"/>
    <property type="evidence" value="ECO:0007669"/>
    <property type="project" value="InterPro"/>
</dbReference>
<keyword evidence="6" id="KW-1185">Reference proteome</keyword>
<accession>A0A1Y0L159</accession>
<dbReference type="OrthoDB" id="389495at2"/>
<feature type="domain" description="4'-phosphopantetheinyl transferase" evidence="4">
    <location>
        <begin position="4"/>
        <end position="103"/>
    </location>
</feature>
<dbReference type="Proteomes" id="UP000231179">
    <property type="component" value="Chromosome"/>
</dbReference>
<keyword evidence="3" id="KW-0460">Magnesium</keyword>
<evidence type="ECO:0000259" key="4">
    <source>
        <dbReference type="Pfam" id="PF01648"/>
    </source>
</evidence>
<proteinExistence type="predicted"/>
<name>A0A1Y0L159_9MOLU</name>
<protein>
    <submittedName>
        <fullName evidence="5">Holo-[acyl-carrier-protein] synthase</fullName>
    </submittedName>
</protein>
<organism evidence="5 6">
    <name type="scientific">Spiroplasma clarkii</name>
    <dbReference type="NCBI Taxonomy" id="2139"/>
    <lineage>
        <taxon>Bacteria</taxon>
        <taxon>Bacillati</taxon>
        <taxon>Mycoplasmatota</taxon>
        <taxon>Mollicutes</taxon>
        <taxon>Entomoplasmatales</taxon>
        <taxon>Spiroplasmataceae</taxon>
        <taxon>Spiroplasma</taxon>
    </lineage>
</organism>